<sequence>NELNTWLEAFVSSGTAQIQDVATGVKQLCRELGTGDDTTVMMDVGTGGEGSDGGGPPKTIMGDLRRFLVDSEARGRDTAKLQTTVDGLIAAMNEDMRKNAEMRNAYTTESVIGFIDRQRQDQERMLRAIAAELSNDIKGERLRFVEAMKEATAINVQIHVEEFKKELTREVLLMTQDVNRLQRERQTLEQQIADLFAFYSKQKQAGAAEGHGQMTRSHAISRPESSHSQPPPPERPKSRRALPNPPPGQN</sequence>
<evidence type="ECO:0000313" key="4">
    <source>
        <dbReference type="Proteomes" id="UP000298327"/>
    </source>
</evidence>
<evidence type="ECO:0000256" key="2">
    <source>
        <dbReference type="SAM" id="MobiDB-lite"/>
    </source>
</evidence>
<dbReference type="Proteomes" id="UP000298327">
    <property type="component" value="Unassembled WGS sequence"/>
</dbReference>
<keyword evidence="4" id="KW-1185">Reference proteome</keyword>
<feature type="coiled-coil region" evidence="1">
    <location>
        <begin position="164"/>
        <end position="198"/>
    </location>
</feature>
<evidence type="ECO:0000313" key="3">
    <source>
        <dbReference type="EMBL" id="TFY54283.1"/>
    </source>
</evidence>
<dbReference type="AlphaFoldDB" id="A0A4Y9XXX7"/>
<name>A0A4Y9XXX7_9AGAM</name>
<reference evidence="3 4" key="1">
    <citation type="submission" date="2019-02" db="EMBL/GenBank/DDBJ databases">
        <title>Genome sequencing of the rare red list fungi Dentipellis fragilis.</title>
        <authorList>
            <person name="Buettner E."/>
            <person name="Kellner H."/>
        </authorList>
    </citation>
    <scope>NUCLEOTIDE SEQUENCE [LARGE SCALE GENOMIC DNA]</scope>
    <source>
        <strain evidence="3 4">DSM 105465</strain>
    </source>
</reference>
<proteinExistence type="predicted"/>
<accession>A0A4Y9XXX7</accession>
<organism evidence="3 4">
    <name type="scientific">Dentipellis fragilis</name>
    <dbReference type="NCBI Taxonomy" id="205917"/>
    <lineage>
        <taxon>Eukaryota</taxon>
        <taxon>Fungi</taxon>
        <taxon>Dikarya</taxon>
        <taxon>Basidiomycota</taxon>
        <taxon>Agaricomycotina</taxon>
        <taxon>Agaricomycetes</taxon>
        <taxon>Russulales</taxon>
        <taxon>Hericiaceae</taxon>
        <taxon>Dentipellis</taxon>
    </lineage>
</organism>
<dbReference type="EMBL" id="SEOQ01001044">
    <property type="protein sequence ID" value="TFY54283.1"/>
    <property type="molecule type" value="Genomic_DNA"/>
</dbReference>
<feature type="region of interest" description="Disordered" evidence="2">
    <location>
        <begin position="205"/>
        <end position="250"/>
    </location>
</feature>
<comment type="caution">
    <text evidence="3">The sequence shown here is derived from an EMBL/GenBank/DDBJ whole genome shotgun (WGS) entry which is preliminary data.</text>
</comment>
<protein>
    <submittedName>
        <fullName evidence="3">Uncharacterized protein</fullName>
    </submittedName>
</protein>
<dbReference type="STRING" id="205917.A0A4Y9XXX7"/>
<keyword evidence="1" id="KW-0175">Coiled coil</keyword>
<dbReference type="OrthoDB" id="2261329at2759"/>
<gene>
    <name evidence="3" type="ORF">EVG20_g9765</name>
</gene>
<feature type="non-terminal residue" evidence="3">
    <location>
        <position position="1"/>
    </location>
</feature>
<evidence type="ECO:0000256" key="1">
    <source>
        <dbReference type="SAM" id="Coils"/>
    </source>
</evidence>